<dbReference type="PANTHER" id="PTHR43210">
    <property type="entry name" value="DETHIOBIOTIN SYNTHETASE"/>
    <property type="match status" value="1"/>
</dbReference>
<dbReference type="GO" id="GO:0005524">
    <property type="term" value="F:ATP binding"/>
    <property type="evidence" value="ECO:0007669"/>
    <property type="project" value="UniProtKB-UniRule"/>
</dbReference>
<dbReference type="EC" id="6.3.3.3" evidence="9"/>
<dbReference type="Pfam" id="PF13500">
    <property type="entry name" value="AAA_26"/>
    <property type="match status" value="1"/>
</dbReference>
<dbReference type="PIRSF" id="PIRSF006755">
    <property type="entry name" value="DTB_synth"/>
    <property type="match status" value="1"/>
</dbReference>
<organism evidence="10 11">
    <name type="scientific">Geoalkalibacter ferrihydriticus DSM 17813</name>
    <dbReference type="NCBI Taxonomy" id="1121915"/>
    <lineage>
        <taxon>Bacteria</taxon>
        <taxon>Pseudomonadati</taxon>
        <taxon>Thermodesulfobacteriota</taxon>
        <taxon>Desulfuromonadia</taxon>
        <taxon>Desulfuromonadales</taxon>
        <taxon>Geoalkalibacteraceae</taxon>
        <taxon>Geoalkalibacter</taxon>
    </lineage>
</organism>
<keyword evidence="11" id="KW-1185">Reference proteome</keyword>
<evidence type="ECO:0000313" key="11">
    <source>
        <dbReference type="Proteomes" id="UP000035068"/>
    </source>
</evidence>
<feature type="binding site" evidence="9">
    <location>
        <position position="59"/>
    </location>
    <ligand>
        <name>Mg(2+)</name>
        <dbReference type="ChEBI" id="CHEBI:18420"/>
    </ligand>
</feature>
<keyword evidence="3 9" id="KW-0479">Metal-binding</keyword>
<dbReference type="Gene3D" id="3.40.50.300">
    <property type="entry name" value="P-loop containing nucleotide triphosphate hydrolases"/>
    <property type="match status" value="1"/>
</dbReference>
<dbReference type="GO" id="GO:0000287">
    <property type="term" value="F:magnesium ion binding"/>
    <property type="evidence" value="ECO:0007669"/>
    <property type="project" value="UniProtKB-UniRule"/>
</dbReference>
<comment type="subcellular location">
    <subcellularLocation>
        <location evidence="9">Cytoplasm</location>
    </subcellularLocation>
</comment>
<dbReference type="EMBL" id="JWJD01000001">
    <property type="protein sequence ID" value="KIH77457.1"/>
    <property type="molecule type" value="Genomic_DNA"/>
</dbReference>
<name>A0A0C2HXG6_9BACT</name>
<dbReference type="GO" id="GO:0004141">
    <property type="term" value="F:dethiobiotin synthase activity"/>
    <property type="evidence" value="ECO:0007669"/>
    <property type="project" value="UniProtKB-UniRule"/>
</dbReference>
<feature type="active site" evidence="9">
    <location>
        <position position="44"/>
    </location>
</feature>
<dbReference type="Proteomes" id="UP000035068">
    <property type="component" value="Unassembled WGS sequence"/>
</dbReference>
<dbReference type="InterPro" id="IPR004472">
    <property type="entry name" value="DTB_synth_BioD"/>
</dbReference>
<feature type="binding site" evidence="9">
    <location>
        <position position="23"/>
    </location>
    <ligand>
        <name>Mg(2+)</name>
        <dbReference type="ChEBI" id="CHEBI:18420"/>
    </ligand>
</feature>
<dbReference type="HAMAP" id="MF_00336">
    <property type="entry name" value="BioD"/>
    <property type="match status" value="1"/>
</dbReference>
<comment type="catalytic activity">
    <reaction evidence="9">
        <text>(7R,8S)-7,8-diammoniononanoate + CO2 + ATP = (4R,5S)-dethiobiotin + ADP + phosphate + 3 H(+)</text>
        <dbReference type="Rhea" id="RHEA:15805"/>
        <dbReference type="ChEBI" id="CHEBI:15378"/>
        <dbReference type="ChEBI" id="CHEBI:16526"/>
        <dbReference type="ChEBI" id="CHEBI:30616"/>
        <dbReference type="ChEBI" id="CHEBI:43474"/>
        <dbReference type="ChEBI" id="CHEBI:149469"/>
        <dbReference type="ChEBI" id="CHEBI:149473"/>
        <dbReference type="ChEBI" id="CHEBI:456216"/>
        <dbReference type="EC" id="6.3.3.3"/>
    </reaction>
</comment>
<evidence type="ECO:0000256" key="1">
    <source>
        <dbReference type="ARBA" id="ARBA00022490"/>
    </source>
</evidence>
<sequence length="249" mass="26362">MPAEKPLAPGIFITGTDTGVGKTLVAAALARHLRDLGLRVGVMKPVETGVTDPAAEGSDAALLRWAATCDAPLQDVAPLRLRRPLAPAVAAEKDKIFVDFGALLEACRRLRENHDFVIVEGAGGLMVPLAGGLLIADLARAMCLPLLVVCRPDLGTINHTLLTVFSAQTMDLPVAGFLLNGMPDIPDEAMSEAPHTLAALASTDLLGVLNRVAAKDEQSKVENLAGLIEKLPTYSILRRNLAWPEKTSK</sequence>
<feature type="binding site" evidence="9">
    <location>
        <position position="120"/>
    </location>
    <ligand>
        <name>Mg(2+)</name>
        <dbReference type="ChEBI" id="CHEBI:18420"/>
    </ligand>
</feature>
<dbReference type="PANTHER" id="PTHR43210:SF2">
    <property type="entry name" value="ATP-DEPENDENT DETHIOBIOTIN SYNTHETASE BIOD 2"/>
    <property type="match status" value="1"/>
</dbReference>
<evidence type="ECO:0000256" key="2">
    <source>
        <dbReference type="ARBA" id="ARBA00022598"/>
    </source>
</evidence>
<evidence type="ECO:0000256" key="7">
    <source>
        <dbReference type="ARBA" id="ARBA00022842"/>
    </source>
</evidence>
<comment type="catalytic activity">
    <reaction evidence="8">
        <text>(7R,8S)-8-amino-7-(carboxyamino)nonanoate + ATP = (4R,5S)-dethiobiotin + ADP + phosphate + H(+)</text>
        <dbReference type="Rhea" id="RHEA:63684"/>
        <dbReference type="ChEBI" id="CHEBI:15378"/>
        <dbReference type="ChEBI" id="CHEBI:30616"/>
        <dbReference type="ChEBI" id="CHEBI:43474"/>
        <dbReference type="ChEBI" id="CHEBI:149470"/>
        <dbReference type="ChEBI" id="CHEBI:149473"/>
        <dbReference type="ChEBI" id="CHEBI:456216"/>
    </reaction>
</comment>
<feature type="binding site" evidence="9">
    <location>
        <position position="59"/>
    </location>
    <ligand>
        <name>ATP</name>
        <dbReference type="ChEBI" id="CHEBI:30616"/>
    </ligand>
</feature>
<comment type="similarity">
    <text evidence="9">Belongs to the dethiobiotin synthetase family.</text>
</comment>
<evidence type="ECO:0000256" key="3">
    <source>
        <dbReference type="ARBA" id="ARBA00022723"/>
    </source>
</evidence>
<feature type="binding site" evidence="9">
    <location>
        <position position="48"/>
    </location>
    <ligand>
        <name>substrate</name>
    </ligand>
</feature>
<dbReference type="GO" id="GO:0005829">
    <property type="term" value="C:cytosol"/>
    <property type="evidence" value="ECO:0007669"/>
    <property type="project" value="TreeGrafter"/>
</dbReference>
<protein>
    <recommendedName>
        <fullName evidence="9">ATP-dependent dethiobiotin synthetase BioD</fullName>
        <ecNumber evidence="9">6.3.3.3</ecNumber>
    </recommendedName>
    <alternativeName>
        <fullName evidence="9">DTB synthetase</fullName>
        <shortName evidence="9">DTBS</shortName>
    </alternativeName>
    <alternativeName>
        <fullName evidence="9">Dethiobiotin synthase</fullName>
    </alternativeName>
</protein>
<proteinExistence type="inferred from homology"/>
<dbReference type="NCBIfam" id="TIGR00347">
    <property type="entry name" value="bioD"/>
    <property type="match status" value="1"/>
</dbReference>
<dbReference type="GO" id="GO:0009102">
    <property type="term" value="P:biotin biosynthetic process"/>
    <property type="evidence" value="ECO:0007669"/>
    <property type="project" value="UniProtKB-UniRule"/>
</dbReference>
<evidence type="ECO:0000256" key="4">
    <source>
        <dbReference type="ARBA" id="ARBA00022741"/>
    </source>
</evidence>
<dbReference type="RefSeq" id="WP_040095477.1">
    <property type="nucleotide sequence ID" value="NZ_JWJD01000001.1"/>
</dbReference>
<evidence type="ECO:0000256" key="5">
    <source>
        <dbReference type="ARBA" id="ARBA00022756"/>
    </source>
</evidence>
<keyword evidence="6 9" id="KW-0067">ATP-binding</keyword>
<evidence type="ECO:0000256" key="6">
    <source>
        <dbReference type="ARBA" id="ARBA00022840"/>
    </source>
</evidence>
<keyword evidence="1 9" id="KW-0963">Cytoplasm</keyword>
<keyword evidence="2 9" id="KW-0436">Ligase</keyword>
<dbReference type="CDD" id="cd03109">
    <property type="entry name" value="DTBS"/>
    <property type="match status" value="1"/>
</dbReference>
<gene>
    <name evidence="9" type="primary">bioD</name>
    <name evidence="10" type="ORF">GFER_01635</name>
</gene>
<dbReference type="SUPFAM" id="SSF52540">
    <property type="entry name" value="P-loop containing nucleoside triphosphate hydrolases"/>
    <property type="match status" value="1"/>
</dbReference>
<keyword evidence="4 9" id="KW-0547">Nucleotide-binding</keyword>
<dbReference type="InterPro" id="IPR027417">
    <property type="entry name" value="P-loop_NTPase"/>
</dbReference>
<dbReference type="AlphaFoldDB" id="A0A0C2HXG6"/>
<accession>A0A0C2HXG6</accession>
<comment type="function">
    <text evidence="9">Catalyzes a mechanistically unusual reaction, the ATP-dependent insertion of CO2 between the N7 and N8 nitrogen atoms of 7,8-diaminopelargonic acid (DAPA, also called 7,8-diammoniononanoate) to form a ureido ring.</text>
</comment>
<reference evidence="10 11" key="1">
    <citation type="submission" date="2014-12" db="EMBL/GenBank/DDBJ databases">
        <title>Genomes of Geoalkalibacter ferrihydriticus and Geoalkalibacter subterraneus, two haloalkaliphilic metal-reducing members of the Geobacteraceae.</title>
        <authorList>
            <person name="Badalamenti J.P."/>
            <person name="Torres C.I."/>
            <person name="Krajmalnik-Brown R."/>
            <person name="Bond D.R."/>
        </authorList>
    </citation>
    <scope>NUCLEOTIDE SEQUENCE [LARGE SCALE GENOMIC DNA]</scope>
    <source>
        <strain evidence="10 11">DSM 17813</strain>
    </source>
</reference>
<comment type="cofactor">
    <cofactor evidence="9">
        <name>Mg(2+)</name>
        <dbReference type="ChEBI" id="CHEBI:18420"/>
    </cofactor>
</comment>
<dbReference type="UniPathway" id="UPA00078">
    <property type="reaction ID" value="UER00161"/>
</dbReference>
<keyword evidence="5 9" id="KW-0093">Biotin biosynthesis</keyword>
<evidence type="ECO:0000256" key="9">
    <source>
        <dbReference type="HAMAP-Rule" id="MF_00336"/>
    </source>
</evidence>
<comment type="caution">
    <text evidence="10">The sequence shown here is derived from an EMBL/GenBank/DDBJ whole genome shotgun (WGS) entry which is preliminary data.</text>
</comment>
<evidence type="ECO:0000256" key="8">
    <source>
        <dbReference type="ARBA" id="ARBA00047386"/>
    </source>
</evidence>
<comment type="caution">
    <text evidence="9">Lacks conserved residue(s) required for the propagation of feature annotation.</text>
</comment>
<evidence type="ECO:0000313" key="10">
    <source>
        <dbReference type="EMBL" id="KIH77457.1"/>
    </source>
</evidence>
<feature type="binding site" evidence="9">
    <location>
        <begin position="19"/>
        <end position="24"/>
    </location>
    <ligand>
        <name>ATP</name>
        <dbReference type="ChEBI" id="CHEBI:30616"/>
    </ligand>
</feature>
<feature type="binding site" evidence="9">
    <location>
        <begin position="120"/>
        <end position="123"/>
    </location>
    <ligand>
        <name>ATP</name>
        <dbReference type="ChEBI" id="CHEBI:30616"/>
    </ligand>
</feature>
<comment type="pathway">
    <text evidence="9">Cofactor biosynthesis; biotin biosynthesis; biotin from 7,8-diaminononanoate: step 1/2.</text>
</comment>
<comment type="subunit">
    <text evidence="9">Homodimer.</text>
</comment>
<keyword evidence="7 9" id="KW-0460">Magnesium</keyword>